<feature type="domain" description="Cytochrome b561" evidence="12">
    <location>
        <begin position="27"/>
        <end position="244"/>
    </location>
</feature>
<evidence type="ECO:0000256" key="10">
    <source>
        <dbReference type="ARBA" id="ARBA00023136"/>
    </source>
</evidence>
<feature type="transmembrane region" description="Helical" evidence="11">
    <location>
        <begin position="20"/>
        <end position="42"/>
    </location>
</feature>
<dbReference type="Gene3D" id="1.20.120.1770">
    <property type="match status" value="1"/>
</dbReference>
<evidence type="ECO:0000256" key="5">
    <source>
        <dbReference type="ARBA" id="ARBA00022692"/>
    </source>
</evidence>
<evidence type="ECO:0000256" key="3">
    <source>
        <dbReference type="ARBA" id="ARBA00022448"/>
    </source>
</evidence>
<dbReference type="GO" id="GO:0016491">
    <property type="term" value="F:oxidoreductase activity"/>
    <property type="evidence" value="ECO:0007669"/>
    <property type="project" value="InterPro"/>
</dbReference>
<evidence type="ECO:0000256" key="11">
    <source>
        <dbReference type="SAM" id="Phobius"/>
    </source>
</evidence>
<keyword evidence="4" id="KW-0349">Heme</keyword>
<evidence type="ECO:0000256" key="8">
    <source>
        <dbReference type="ARBA" id="ARBA00022989"/>
    </source>
</evidence>
<evidence type="ECO:0000256" key="1">
    <source>
        <dbReference type="ARBA" id="ARBA00001970"/>
    </source>
</evidence>
<keyword evidence="5 11" id="KW-0812">Transmembrane</keyword>
<comment type="subcellular location">
    <subcellularLocation>
        <location evidence="2">Membrane</location>
        <topology evidence="2">Multi-pass membrane protein</topology>
    </subcellularLocation>
</comment>
<reference evidence="13" key="1">
    <citation type="submission" date="2023-10" db="EMBL/GenBank/DDBJ databases">
        <title>Genome assembly of Pristionchus species.</title>
        <authorList>
            <person name="Yoshida K."/>
            <person name="Sommer R.J."/>
        </authorList>
    </citation>
    <scope>NUCLEOTIDE SEQUENCE</scope>
    <source>
        <strain evidence="13">RS0144</strain>
    </source>
</reference>
<dbReference type="SMART" id="SM00665">
    <property type="entry name" value="B561"/>
    <property type="match status" value="1"/>
</dbReference>
<organism evidence="13 14">
    <name type="scientific">Pristionchus entomophagus</name>
    <dbReference type="NCBI Taxonomy" id="358040"/>
    <lineage>
        <taxon>Eukaryota</taxon>
        <taxon>Metazoa</taxon>
        <taxon>Ecdysozoa</taxon>
        <taxon>Nematoda</taxon>
        <taxon>Chromadorea</taxon>
        <taxon>Rhabditida</taxon>
        <taxon>Rhabditina</taxon>
        <taxon>Diplogasteromorpha</taxon>
        <taxon>Diplogasteroidea</taxon>
        <taxon>Neodiplogasteridae</taxon>
        <taxon>Pristionchus</taxon>
    </lineage>
</organism>
<evidence type="ECO:0000313" key="14">
    <source>
        <dbReference type="Proteomes" id="UP001432027"/>
    </source>
</evidence>
<sequence>MALLFDPNHLILDERQSEKLFNGLLIASQVLGALSILLVAVWMGGIEDGFAWSSEPEREFHYHPTFMVMGMVFLFGESLLVYRVFRHERKKFSKLLHLILHTLVLCLALTALKAVFDNHNLHTKKLDDGTVVDDPLPNMMSLHSWIGMATVIIFATQYAGGFITFFFPGLSMPTRAMFLPFHQVAGLGIFMLVSISVALGISERAAWKHSCWTKDHVWCAQHTVSNLTGVAIFLYSACIVVLVANPRWKRVPLPEEQQLQQLNTYTHSSIE</sequence>
<keyword evidence="14" id="KW-1185">Reference proteome</keyword>
<dbReference type="EMBL" id="BTSX01000003">
    <property type="protein sequence ID" value="GMS88432.1"/>
    <property type="molecule type" value="Genomic_DNA"/>
</dbReference>
<dbReference type="Proteomes" id="UP001432027">
    <property type="component" value="Unassembled WGS sequence"/>
</dbReference>
<protein>
    <recommendedName>
        <fullName evidence="12">Cytochrome b561 domain-containing protein</fullName>
    </recommendedName>
</protein>
<dbReference type="PANTHER" id="PTHR10106:SF0">
    <property type="entry name" value="LD36721P"/>
    <property type="match status" value="1"/>
</dbReference>
<evidence type="ECO:0000256" key="9">
    <source>
        <dbReference type="ARBA" id="ARBA00023004"/>
    </source>
</evidence>
<evidence type="ECO:0000313" key="13">
    <source>
        <dbReference type="EMBL" id="GMS88432.1"/>
    </source>
</evidence>
<keyword evidence="8 11" id="KW-1133">Transmembrane helix</keyword>
<keyword evidence="7" id="KW-0249">Electron transport</keyword>
<dbReference type="InterPro" id="IPR043205">
    <property type="entry name" value="CYB561/CYBRD1-like"/>
</dbReference>
<keyword evidence="3" id="KW-0813">Transport</keyword>
<dbReference type="FunFam" id="1.20.120.1770:FF:000001">
    <property type="entry name" value="Cytochrome b reductase 1"/>
    <property type="match status" value="1"/>
</dbReference>
<gene>
    <name evidence="13" type="ORF">PENTCL1PPCAC_10607</name>
</gene>
<comment type="caution">
    <text evidence="13">The sequence shown here is derived from an EMBL/GenBank/DDBJ whole genome shotgun (WGS) entry which is preliminary data.</text>
</comment>
<dbReference type="InterPro" id="IPR006593">
    <property type="entry name" value="Cyt_b561/ferric_Rdtase_TM"/>
</dbReference>
<comment type="cofactor">
    <cofactor evidence="1">
        <name>heme b</name>
        <dbReference type="ChEBI" id="CHEBI:60344"/>
    </cofactor>
</comment>
<evidence type="ECO:0000256" key="2">
    <source>
        <dbReference type="ARBA" id="ARBA00004141"/>
    </source>
</evidence>
<keyword evidence="6" id="KW-0479">Metal-binding</keyword>
<evidence type="ECO:0000259" key="12">
    <source>
        <dbReference type="PROSITE" id="PS50939"/>
    </source>
</evidence>
<dbReference type="GO" id="GO:0046872">
    <property type="term" value="F:metal ion binding"/>
    <property type="evidence" value="ECO:0007669"/>
    <property type="project" value="UniProtKB-KW"/>
</dbReference>
<name>A0AAV5T0D4_9BILA</name>
<evidence type="ECO:0000256" key="4">
    <source>
        <dbReference type="ARBA" id="ARBA00022617"/>
    </source>
</evidence>
<evidence type="ECO:0000256" key="6">
    <source>
        <dbReference type="ARBA" id="ARBA00022723"/>
    </source>
</evidence>
<dbReference type="GO" id="GO:0016020">
    <property type="term" value="C:membrane"/>
    <property type="evidence" value="ECO:0007669"/>
    <property type="project" value="UniProtKB-SubCell"/>
</dbReference>
<accession>A0AAV5T0D4</accession>
<feature type="transmembrane region" description="Helical" evidence="11">
    <location>
        <begin position="222"/>
        <end position="244"/>
    </location>
</feature>
<evidence type="ECO:0000256" key="7">
    <source>
        <dbReference type="ARBA" id="ARBA00022982"/>
    </source>
</evidence>
<dbReference type="PANTHER" id="PTHR10106">
    <property type="entry name" value="CYTOCHROME B561-RELATED"/>
    <property type="match status" value="1"/>
</dbReference>
<feature type="transmembrane region" description="Helical" evidence="11">
    <location>
        <begin position="145"/>
        <end position="167"/>
    </location>
</feature>
<feature type="transmembrane region" description="Helical" evidence="11">
    <location>
        <begin position="95"/>
        <end position="116"/>
    </location>
</feature>
<proteinExistence type="predicted"/>
<dbReference type="Pfam" id="PF03188">
    <property type="entry name" value="Cytochrom_B561"/>
    <property type="match status" value="1"/>
</dbReference>
<keyword evidence="10 11" id="KW-0472">Membrane</keyword>
<feature type="transmembrane region" description="Helical" evidence="11">
    <location>
        <begin position="62"/>
        <end position="83"/>
    </location>
</feature>
<dbReference type="AlphaFoldDB" id="A0AAV5T0D4"/>
<keyword evidence="9" id="KW-0408">Iron</keyword>
<feature type="transmembrane region" description="Helical" evidence="11">
    <location>
        <begin position="179"/>
        <end position="202"/>
    </location>
</feature>
<dbReference type="PROSITE" id="PS50939">
    <property type="entry name" value="CYTOCHROME_B561"/>
    <property type="match status" value="1"/>
</dbReference>